<dbReference type="Gene3D" id="3.40.50.2300">
    <property type="match status" value="1"/>
</dbReference>
<dbReference type="AlphaFoldDB" id="A0A4U6RYA4"/>
<dbReference type="EMBL" id="SZZP01000012">
    <property type="protein sequence ID" value="TKV79750.1"/>
    <property type="molecule type" value="Genomic_DNA"/>
</dbReference>
<name>A0A4U6RYA4_BRAEL</name>
<proteinExistence type="inferred from homology"/>
<evidence type="ECO:0000313" key="4">
    <source>
        <dbReference type="EMBL" id="TKV79750.1"/>
    </source>
</evidence>
<evidence type="ECO:0000256" key="1">
    <source>
        <dbReference type="ARBA" id="ARBA00010062"/>
    </source>
</evidence>
<keyword evidence="2" id="KW-0732">Signal</keyword>
<dbReference type="InterPro" id="IPR028081">
    <property type="entry name" value="Leu-bd"/>
</dbReference>
<dbReference type="SUPFAM" id="SSF53822">
    <property type="entry name" value="Periplasmic binding protein-like I"/>
    <property type="match status" value="1"/>
</dbReference>
<dbReference type="InterPro" id="IPR028082">
    <property type="entry name" value="Peripla_BP_I"/>
</dbReference>
<evidence type="ECO:0000256" key="2">
    <source>
        <dbReference type="ARBA" id="ARBA00022729"/>
    </source>
</evidence>
<feature type="domain" description="Leucine-binding protein" evidence="3">
    <location>
        <begin position="2"/>
        <end position="42"/>
    </location>
</feature>
<dbReference type="Proteomes" id="UP000305095">
    <property type="component" value="Unassembled WGS sequence"/>
</dbReference>
<evidence type="ECO:0000313" key="5">
    <source>
        <dbReference type="Proteomes" id="UP000305095"/>
    </source>
</evidence>
<sequence length="54" mass="5932">MINERGGIDGRRINLVSYDDAATPAKTVEQVGKLIENDEVLADESAVPMESERQ</sequence>
<organism evidence="4 5">
    <name type="scientific">Bradyrhizobium elkanii</name>
    <dbReference type="NCBI Taxonomy" id="29448"/>
    <lineage>
        <taxon>Bacteria</taxon>
        <taxon>Pseudomonadati</taxon>
        <taxon>Pseudomonadota</taxon>
        <taxon>Alphaproteobacteria</taxon>
        <taxon>Hyphomicrobiales</taxon>
        <taxon>Nitrobacteraceae</taxon>
        <taxon>Bradyrhizobium</taxon>
    </lineage>
</organism>
<evidence type="ECO:0000259" key="3">
    <source>
        <dbReference type="Pfam" id="PF13458"/>
    </source>
</evidence>
<comment type="caution">
    <text evidence="4">The sequence shown here is derived from an EMBL/GenBank/DDBJ whole genome shotgun (WGS) entry which is preliminary data.</text>
</comment>
<comment type="similarity">
    <text evidence="1">Belongs to the leucine-binding protein family.</text>
</comment>
<dbReference type="PANTHER" id="PTHR47235:SF1">
    <property type="entry name" value="BLR6548 PROTEIN"/>
    <property type="match status" value="1"/>
</dbReference>
<reference evidence="4 5" key="1">
    <citation type="submission" date="2019-05" db="EMBL/GenBank/DDBJ databases">
        <title>Draft Genome of Bradyrhizobium elkanii strain SEMIA 938, Used in Commercial Inoculants for Lupinus spp. in Brazil.</title>
        <authorList>
            <person name="Hungria M."/>
            <person name="Delamuta J.R.M."/>
            <person name="Ribeiro R.A."/>
            <person name="Nogueira M.A."/>
        </authorList>
    </citation>
    <scope>NUCLEOTIDE SEQUENCE [LARGE SCALE GENOMIC DNA]</scope>
    <source>
        <strain evidence="4 5">Semia 938</strain>
    </source>
</reference>
<dbReference type="PANTHER" id="PTHR47235">
    <property type="entry name" value="BLR6548 PROTEIN"/>
    <property type="match status" value="1"/>
</dbReference>
<gene>
    <name evidence="4" type="ORF">FDV58_21135</name>
</gene>
<accession>A0A4U6RYA4</accession>
<dbReference type="Pfam" id="PF13458">
    <property type="entry name" value="Peripla_BP_6"/>
    <property type="match status" value="1"/>
</dbReference>
<protein>
    <recommendedName>
        <fullName evidence="3">Leucine-binding protein domain-containing protein</fullName>
    </recommendedName>
</protein>